<feature type="region of interest" description="Disordered" evidence="1">
    <location>
        <begin position="1"/>
        <end position="47"/>
    </location>
</feature>
<evidence type="ECO:0000313" key="2">
    <source>
        <dbReference type="EMBL" id="CAI9178562.1"/>
    </source>
</evidence>
<organism evidence="2 3">
    <name type="scientific">Rangifer tarandus platyrhynchus</name>
    <name type="common">Svalbard reindeer</name>
    <dbReference type="NCBI Taxonomy" id="3082113"/>
    <lineage>
        <taxon>Eukaryota</taxon>
        <taxon>Metazoa</taxon>
        <taxon>Chordata</taxon>
        <taxon>Craniata</taxon>
        <taxon>Vertebrata</taxon>
        <taxon>Euteleostomi</taxon>
        <taxon>Mammalia</taxon>
        <taxon>Eutheria</taxon>
        <taxon>Laurasiatheria</taxon>
        <taxon>Artiodactyla</taxon>
        <taxon>Ruminantia</taxon>
        <taxon>Pecora</taxon>
        <taxon>Cervidae</taxon>
        <taxon>Odocoileinae</taxon>
        <taxon>Rangifer</taxon>
    </lineage>
</organism>
<feature type="compositionally biased region" description="Low complexity" evidence="1">
    <location>
        <begin position="11"/>
        <end position="26"/>
    </location>
</feature>
<name>A0ABN8ZX70_RANTA</name>
<dbReference type="EMBL" id="OX459944">
    <property type="protein sequence ID" value="CAI9178562.1"/>
    <property type="molecule type" value="Genomic_DNA"/>
</dbReference>
<reference evidence="2" key="1">
    <citation type="submission" date="2023-04" db="EMBL/GenBank/DDBJ databases">
        <authorList>
            <consortium name="ELIXIR-Norway"/>
        </authorList>
    </citation>
    <scope>NUCLEOTIDE SEQUENCE [LARGE SCALE GENOMIC DNA]</scope>
</reference>
<keyword evidence="3" id="KW-1185">Reference proteome</keyword>
<gene>
    <name evidence="2" type="ORF">MRATA1EN1_LOCUS27524</name>
</gene>
<evidence type="ECO:0000313" key="3">
    <source>
        <dbReference type="Proteomes" id="UP001176941"/>
    </source>
</evidence>
<sequence>MGCPRPQLLCGPGSARDADPAAPRPSVRGPAGTPGALARPTPDPPNQRALELFRAAGVVEHGGSIHVSVCNSKDLSTPAKASQ</sequence>
<proteinExistence type="predicted"/>
<dbReference type="Proteomes" id="UP001176941">
    <property type="component" value="Chromosome 8"/>
</dbReference>
<accession>A0ABN8ZX70</accession>
<protein>
    <submittedName>
        <fullName evidence="2">Uncharacterized protein</fullName>
    </submittedName>
</protein>
<evidence type="ECO:0000256" key="1">
    <source>
        <dbReference type="SAM" id="MobiDB-lite"/>
    </source>
</evidence>